<keyword evidence="2" id="KW-1185">Reference proteome</keyword>
<reference evidence="2" key="1">
    <citation type="submission" date="2016-11" db="EMBL/GenBank/DDBJ databases">
        <authorList>
            <person name="Varghese N."/>
            <person name="Submissions S."/>
        </authorList>
    </citation>
    <scope>NUCLEOTIDE SEQUENCE [LARGE SCALE GENOMIC DNA]</scope>
    <source>
        <strain evidence="2">DSM 26884</strain>
    </source>
</reference>
<dbReference type="AlphaFoldDB" id="A0A1M6J7H4"/>
<name>A0A1M6J7H4_9BACE</name>
<sequence length="36" mass="4501">MFHAVHLLSYKSFIAKYYSSLFHYYESMMYKLRSEE</sequence>
<dbReference type="EMBL" id="FQZN01000027">
    <property type="protein sequence ID" value="SHJ42622.1"/>
    <property type="molecule type" value="Genomic_DNA"/>
</dbReference>
<evidence type="ECO:0000313" key="2">
    <source>
        <dbReference type="Proteomes" id="UP000184192"/>
    </source>
</evidence>
<gene>
    <name evidence="1" type="ORF">SAMN05444350_12731</name>
</gene>
<organism evidence="1 2">
    <name type="scientific">Bacteroides stercorirosoris</name>
    <dbReference type="NCBI Taxonomy" id="871324"/>
    <lineage>
        <taxon>Bacteria</taxon>
        <taxon>Pseudomonadati</taxon>
        <taxon>Bacteroidota</taxon>
        <taxon>Bacteroidia</taxon>
        <taxon>Bacteroidales</taxon>
        <taxon>Bacteroidaceae</taxon>
        <taxon>Bacteroides</taxon>
    </lineage>
</organism>
<accession>A0A1M6J7H4</accession>
<proteinExistence type="predicted"/>
<protein>
    <submittedName>
        <fullName evidence="1">Uncharacterized protein</fullName>
    </submittedName>
</protein>
<dbReference type="Proteomes" id="UP000184192">
    <property type="component" value="Unassembled WGS sequence"/>
</dbReference>
<evidence type="ECO:0000313" key="1">
    <source>
        <dbReference type="EMBL" id="SHJ42622.1"/>
    </source>
</evidence>